<keyword evidence="2" id="KW-1133">Transmembrane helix</keyword>
<dbReference type="Pfam" id="PF06312">
    <property type="entry name" value="Neurexophilin"/>
    <property type="match status" value="1"/>
</dbReference>
<keyword evidence="5" id="KW-1185">Reference proteome</keyword>
<feature type="transmembrane region" description="Helical" evidence="2">
    <location>
        <begin position="12"/>
        <end position="29"/>
    </location>
</feature>
<dbReference type="SUPFAM" id="SSF81296">
    <property type="entry name" value="E set domains"/>
    <property type="match status" value="1"/>
</dbReference>
<dbReference type="PANTHER" id="PTHR16165:SF5">
    <property type="entry name" value="NXPE FAMILY MEMBER 3"/>
    <property type="match status" value="1"/>
</dbReference>
<evidence type="ECO:0000259" key="3">
    <source>
        <dbReference type="Pfam" id="PF24536"/>
    </source>
</evidence>
<name>A0AAD8B6Q2_BIOPF</name>
<dbReference type="Proteomes" id="UP001233172">
    <property type="component" value="Unassembled WGS sequence"/>
</dbReference>
<comment type="caution">
    <text evidence="4">The sequence shown here is derived from an EMBL/GenBank/DDBJ whole genome shotgun (WGS) entry which is preliminary data.</text>
</comment>
<keyword evidence="2" id="KW-0812">Transmembrane</keyword>
<protein>
    <submittedName>
        <fullName evidence="4">NXPE family member 3</fullName>
    </submittedName>
</protein>
<dbReference type="PANTHER" id="PTHR16165">
    <property type="entry name" value="NXPE FAMILY MEMBER"/>
    <property type="match status" value="1"/>
</dbReference>
<proteinExistence type="inferred from homology"/>
<accession>A0AAD8B6Q2</accession>
<dbReference type="InterPro" id="IPR026845">
    <property type="entry name" value="NXPH/NXPE"/>
</dbReference>
<dbReference type="InterPro" id="IPR014756">
    <property type="entry name" value="Ig_E-set"/>
</dbReference>
<dbReference type="AlphaFoldDB" id="A0AAD8B6Q2"/>
<evidence type="ECO:0000256" key="1">
    <source>
        <dbReference type="ARBA" id="ARBA00005431"/>
    </source>
</evidence>
<dbReference type="Gene3D" id="2.60.40.10">
    <property type="entry name" value="Immunoglobulins"/>
    <property type="match status" value="1"/>
</dbReference>
<gene>
    <name evidence="4" type="ORF">Bpfe_022132</name>
</gene>
<dbReference type="Pfam" id="PF24536">
    <property type="entry name" value="NXPE4_C"/>
    <property type="match status" value="1"/>
</dbReference>
<evidence type="ECO:0000313" key="4">
    <source>
        <dbReference type="EMBL" id="KAK0048517.1"/>
    </source>
</evidence>
<feature type="domain" description="NXPE C-terminal" evidence="3">
    <location>
        <begin position="425"/>
        <end position="612"/>
    </location>
</feature>
<evidence type="ECO:0000313" key="5">
    <source>
        <dbReference type="Proteomes" id="UP001233172"/>
    </source>
</evidence>
<dbReference type="EMBL" id="JASAOG010000137">
    <property type="protein sequence ID" value="KAK0048517.1"/>
    <property type="molecule type" value="Genomic_DNA"/>
</dbReference>
<evidence type="ECO:0000256" key="2">
    <source>
        <dbReference type="SAM" id="Phobius"/>
    </source>
</evidence>
<sequence>MTKESFSCRNKVFATVVVIILICSILRYLEIIEIRLDRLQAIIAIHPVVTVTSTTTQEDNTVWPSLIDTKITLEEIQMKLKRSKINAIRENAQCASVYSDLRRAWRSLSNLSVDTRQEDFGSIDLASRCGAFHDDALMRPSPWPLSPLEQDYLSFPQVNDIQDIASGNYSKIELITPLGINHTIKMGSEVKFKIILVNARGEIRTLGGDQLNVRLVSLDINASIAADVIDNGDGTYTAVSCVPWSGDVEVIAEIAHHRETFRLELYRQRVFKSTFWFVGNFVNGKVGEATPCLPFPHLPAHSSYELCNLTEVNGAPWYCGKPVKTRFLNCSHFVSTKRMNDFSYLPLSETEAQLSKIAGSVIDSDLVLNVLPDETSNNTVITLPKLKCNERNLSLTFEYNNWFGFYYLNEWRPLTYIINTLIFYLKYQQVIYLGDSNARAQYDQLTKIVRCQEKMYRNNAVWHAPLLCEDELNNISISYLPHTFPFIGTHGQELSKKHVFSETKVLDSIPKEGKFIIYFHHFMHLNAFHLSVLEYRLILIREAAKRLLDRNPHVIILYQSAHYAFQEHKFTRSGKFFVELQRRILRGLGERVMFVNTWPMTIAVNNYINHPINAGDFTTLYTGHICGRL</sequence>
<keyword evidence="2" id="KW-0472">Membrane</keyword>
<dbReference type="InterPro" id="IPR057106">
    <property type="entry name" value="NXPE4_C"/>
</dbReference>
<reference evidence="4" key="1">
    <citation type="journal article" date="2023" name="PLoS Negl. Trop. Dis.">
        <title>A genome sequence for Biomphalaria pfeifferi, the major vector snail for the human-infecting parasite Schistosoma mansoni.</title>
        <authorList>
            <person name="Bu L."/>
            <person name="Lu L."/>
            <person name="Laidemitt M.R."/>
            <person name="Zhang S.M."/>
            <person name="Mutuku M."/>
            <person name="Mkoji G."/>
            <person name="Steinauer M."/>
            <person name="Loker E.S."/>
        </authorList>
    </citation>
    <scope>NUCLEOTIDE SEQUENCE</scope>
    <source>
        <strain evidence="4">KasaAsao</strain>
    </source>
</reference>
<organism evidence="4 5">
    <name type="scientific">Biomphalaria pfeifferi</name>
    <name type="common">Bloodfluke planorb</name>
    <name type="synonym">Freshwater snail</name>
    <dbReference type="NCBI Taxonomy" id="112525"/>
    <lineage>
        <taxon>Eukaryota</taxon>
        <taxon>Metazoa</taxon>
        <taxon>Spiralia</taxon>
        <taxon>Lophotrochozoa</taxon>
        <taxon>Mollusca</taxon>
        <taxon>Gastropoda</taxon>
        <taxon>Heterobranchia</taxon>
        <taxon>Euthyneura</taxon>
        <taxon>Panpulmonata</taxon>
        <taxon>Hygrophila</taxon>
        <taxon>Lymnaeoidea</taxon>
        <taxon>Planorbidae</taxon>
        <taxon>Biomphalaria</taxon>
    </lineage>
</organism>
<dbReference type="InterPro" id="IPR013783">
    <property type="entry name" value="Ig-like_fold"/>
</dbReference>
<reference evidence="4" key="2">
    <citation type="submission" date="2023-04" db="EMBL/GenBank/DDBJ databases">
        <authorList>
            <person name="Bu L."/>
            <person name="Lu L."/>
            <person name="Laidemitt M.R."/>
            <person name="Zhang S.M."/>
            <person name="Mutuku M."/>
            <person name="Mkoji G."/>
            <person name="Steinauer M."/>
            <person name="Loker E.S."/>
        </authorList>
    </citation>
    <scope>NUCLEOTIDE SEQUENCE</scope>
    <source>
        <strain evidence="4">KasaAsao</strain>
        <tissue evidence="4">Whole Snail</tissue>
    </source>
</reference>
<comment type="similarity">
    <text evidence="1">Belongs to the NXPE family.</text>
</comment>